<evidence type="ECO:0000313" key="1">
    <source>
        <dbReference type="EMBL" id="ABR30587.1"/>
    </source>
</evidence>
<sequence>MEYRLVRVSKDGMIVKIKIKGWLDMKGKLIKIKDFYSPQLKNTRNILIYLPPGYDEDKRYPVLYMHDGQNLFDKNTSFSKIEWKVDETLNELITTGKIKSIIVVGIYNNSDRLSEYSPWYNERYKAGEKGEKYIEFIINTLKPHIDDKFSTNKEENYIGGFSMGGLILLYALKYPFFKGAIVMSPSLFLEIQKYLKKLKM</sequence>
<dbReference type="PANTHER" id="PTHR48098:SF6">
    <property type="entry name" value="FERRI-BACILLIBACTIN ESTERASE BESA"/>
    <property type="match status" value="1"/>
</dbReference>
<dbReference type="SUPFAM" id="SSF53474">
    <property type="entry name" value="alpha/beta-Hydrolases"/>
    <property type="match status" value="1"/>
</dbReference>
<dbReference type="STRING" id="391009.Tmel_0723"/>
<dbReference type="InterPro" id="IPR050583">
    <property type="entry name" value="Mycobacterial_A85_antigen"/>
</dbReference>
<accession>A6LKY6</accession>
<dbReference type="eggNOG" id="COG2819">
    <property type="taxonomic scope" value="Bacteria"/>
</dbReference>
<dbReference type="InterPro" id="IPR000801">
    <property type="entry name" value="Esterase-like"/>
</dbReference>
<dbReference type="Proteomes" id="UP000001110">
    <property type="component" value="Chromosome"/>
</dbReference>
<protein>
    <submittedName>
        <fullName evidence="1">Putative esterase</fullName>
    </submittedName>
</protein>
<dbReference type="InterPro" id="IPR029058">
    <property type="entry name" value="AB_hydrolase_fold"/>
</dbReference>
<gene>
    <name evidence="1" type="ordered locus">Tmel_0723</name>
</gene>
<dbReference type="PANTHER" id="PTHR48098">
    <property type="entry name" value="ENTEROCHELIN ESTERASE-RELATED"/>
    <property type="match status" value="1"/>
</dbReference>
<dbReference type="KEGG" id="tme:Tmel_0723"/>
<dbReference type="Pfam" id="PF00756">
    <property type="entry name" value="Esterase"/>
    <property type="match status" value="1"/>
</dbReference>
<dbReference type="RefSeq" id="WP_012056948.1">
    <property type="nucleotide sequence ID" value="NC_009616.1"/>
</dbReference>
<dbReference type="Gene3D" id="3.40.50.1820">
    <property type="entry name" value="alpha/beta hydrolase"/>
    <property type="match status" value="1"/>
</dbReference>
<proteinExistence type="predicted"/>
<dbReference type="EMBL" id="CP000716">
    <property type="protein sequence ID" value="ABR30587.1"/>
    <property type="molecule type" value="Genomic_DNA"/>
</dbReference>
<reference evidence="1 2" key="2">
    <citation type="journal article" date="2009" name="Proc. Natl. Acad. Sci. U.S.A.">
        <title>On the chimeric nature, thermophilic origin, and phylogenetic placement of the Thermotogales.</title>
        <authorList>
            <person name="Zhaxybayeva O."/>
            <person name="Swithers K.S."/>
            <person name="Lapierre P."/>
            <person name="Fournier G.P."/>
            <person name="Bickhart D.M."/>
            <person name="DeBoy R.T."/>
            <person name="Nelson K.E."/>
            <person name="Nesbo C.L."/>
            <person name="Doolittle W.F."/>
            <person name="Gogarten J.P."/>
            <person name="Noll K.M."/>
        </authorList>
    </citation>
    <scope>NUCLEOTIDE SEQUENCE [LARGE SCALE GENOMIC DNA]</scope>
    <source>
        <strain evidence="2">DSM 12029 / CIP 104789 / BI429</strain>
    </source>
</reference>
<dbReference type="HOGENOM" id="CLU_039834_1_3_0"/>
<evidence type="ECO:0000313" key="2">
    <source>
        <dbReference type="Proteomes" id="UP000001110"/>
    </source>
</evidence>
<organism evidence="1 2">
    <name type="scientific">Thermosipho melanesiensis (strain DSM 12029 / CIP 104789 / BI429)</name>
    <dbReference type="NCBI Taxonomy" id="391009"/>
    <lineage>
        <taxon>Bacteria</taxon>
        <taxon>Thermotogati</taxon>
        <taxon>Thermotogota</taxon>
        <taxon>Thermotogae</taxon>
        <taxon>Thermotogales</taxon>
        <taxon>Fervidobacteriaceae</taxon>
        <taxon>Thermosipho</taxon>
    </lineage>
</organism>
<name>A6LKY6_THEM4</name>
<dbReference type="AlphaFoldDB" id="A6LKY6"/>
<reference evidence="1 2" key="1">
    <citation type="submission" date="2007-05" db="EMBL/GenBank/DDBJ databases">
        <title>Complete sequence of Thermosipho melanesiensis BI429.</title>
        <authorList>
            <consortium name="US DOE Joint Genome Institute"/>
            <person name="Copeland A."/>
            <person name="Lucas S."/>
            <person name="Lapidus A."/>
            <person name="Barry K."/>
            <person name="Glavina del Rio T."/>
            <person name="Dalin E."/>
            <person name="Tice H."/>
            <person name="Pitluck S."/>
            <person name="Chertkov O."/>
            <person name="Brettin T."/>
            <person name="Bruce D."/>
            <person name="Detter J.C."/>
            <person name="Han C."/>
            <person name="Schmutz J."/>
            <person name="Larimer F."/>
            <person name="Land M."/>
            <person name="Hauser L."/>
            <person name="Kyrpides N."/>
            <person name="Mikhailova N."/>
            <person name="Nelson K."/>
            <person name="Gogarten J.P."/>
            <person name="Noll K."/>
            <person name="Richardson P."/>
        </authorList>
    </citation>
    <scope>NUCLEOTIDE SEQUENCE [LARGE SCALE GENOMIC DNA]</scope>
    <source>
        <strain evidence="2">DSM 12029 / CIP 104789 / BI429</strain>
    </source>
</reference>